<dbReference type="Proteomes" id="UP000814033">
    <property type="component" value="Unassembled WGS sequence"/>
</dbReference>
<proteinExistence type="predicted"/>
<evidence type="ECO:0000313" key="1">
    <source>
        <dbReference type="EMBL" id="KAI0045143.1"/>
    </source>
</evidence>
<reference evidence="1" key="2">
    <citation type="journal article" date="2022" name="New Phytol.">
        <title>Evolutionary transition to the ectomycorrhizal habit in the genomes of a hyperdiverse lineage of mushroom-forming fungi.</title>
        <authorList>
            <person name="Looney B."/>
            <person name="Miyauchi S."/>
            <person name="Morin E."/>
            <person name="Drula E."/>
            <person name="Courty P.E."/>
            <person name="Kohler A."/>
            <person name="Kuo A."/>
            <person name="LaButti K."/>
            <person name="Pangilinan J."/>
            <person name="Lipzen A."/>
            <person name="Riley R."/>
            <person name="Andreopoulos W."/>
            <person name="He G."/>
            <person name="Johnson J."/>
            <person name="Nolan M."/>
            <person name="Tritt A."/>
            <person name="Barry K.W."/>
            <person name="Grigoriev I.V."/>
            <person name="Nagy L.G."/>
            <person name="Hibbett D."/>
            <person name="Henrissat B."/>
            <person name="Matheny P.B."/>
            <person name="Labbe J."/>
            <person name="Martin F.M."/>
        </authorList>
    </citation>
    <scope>NUCLEOTIDE SEQUENCE</scope>
    <source>
        <strain evidence="1">FP105234-sp</strain>
    </source>
</reference>
<dbReference type="EMBL" id="MU275960">
    <property type="protein sequence ID" value="KAI0045143.1"/>
    <property type="molecule type" value="Genomic_DNA"/>
</dbReference>
<sequence>MVIENMLENIVQTAPPFTVSEDLSNNISAYSMAVLLSSKIPSYKGNVPRDIVLSVLKKLRIGLPDNIEYIPADWAKVVSAVSFSLTQMRATIKKALIASLADDPKDAVHLFQLTRQLAAKANCRVTVPLCARVALMRHVLAVVMKGDTQDKQYWDNIDSYLKQLHAAAEGNPAMLARLFETLLKEDCEKYGKSPSFEVQGDVVDERQQLVDDVIEGVI</sequence>
<protein>
    <submittedName>
        <fullName evidence="1">Uncharacterized protein</fullName>
    </submittedName>
</protein>
<comment type="caution">
    <text evidence="1">The sequence shown here is derived from an EMBL/GenBank/DDBJ whole genome shotgun (WGS) entry which is preliminary data.</text>
</comment>
<organism evidence="1 2">
    <name type="scientific">Auriscalpium vulgare</name>
    <dbReference type="NCBI Taxonomy" id="40419"/>
    <lineage>
        <taxon>Eukaryota</taxon>
        <taxon>Fungi</taxon>
        <taxon>Dikarya</taxon>
        <taxon>Basidiomycota</taxon>
        <taxon>Agaricomycotina</taxon>
        <taxon>Agaricomycetes</taxon>
        <taxon>Russulales</taxon>
        <taxon>Auriscalpiaceae</taxon>
        <taxon>Auriscalpium</taxon>
    </lineage>
</organism>
<name>A0ACB8RNQ7_9AGAM</name>
<evidence type="ECO:0000313" key="2">
    <source>
        <dbReference type="Proteomes" id="UP000814033"/>
    </source>
</evidence>
<gene>
    <name evidence="1" type="ORF">FA95DRAFT_1561433</name>
</gene>
<accession>A0ACB8RNQ7</accession>
<keyword evidence="2" id="KW-1185">Reference proteome</keyword>
<reference evidence="1" key="1">
    <citation type="submission" date="2021-02" db="EMBL/GenBank/DDBJ databases">
        <authorList>
            <consortium name="DOE Joint Genome Institute"/>
            <person name="Ahrendt S."/>
            <person name="Looney B.P."/>
            <person name="Miyauchi S."/>
            <person name="Morin E."/>
            <person name="Drula E."/>
            <person name="Courty P.E."/>
            <person name="Chicoki N."/>
            <person name="Fauchery L."/>
            <person name="Kohler A."/>
            <person name="Kuo A."/>
            <person name="Labutti K."/>
            <person name="Pangilinan J."/>
            <person name="Lipzen A."/>
            <person name="Riley R."/>
            <person name="Andreopoulos W."/>
            <person name="He G."/>
            <person name="Johnson J."/>
            <person name="Barry K.W."/>
            <person name="Grigoriev I.V."/>
            <person name="Nagy L."/>
            <person name="Hibbett D."/>
            <person name="Henrissat B."/>
            <person name="Matheny P.B."/>
            <person name="Labbe J."/>
            <person name="Martin F."/>
        </authorList>
    </citation>
    <scope>NUCLEOTIDE SEQUENCE</scope>
    <source>
        <strain evidence="1">FP105234-sp</strain>
    </source>
</reference>